<name>S4VVP0_9VIRU</name>
<keyword evidence="1" id="KW-0812">Transmembrane</keyword>
<reference evidence="2 3" key="1">
    <citation type="journal article" date="2013" name="Science">
        <title>Pandoraviruses: amoeba viruses with genomes up to 2.5 Mb reaching that of parasitic eukaryotes.</title>
        <authorList>
            <person name="Philippe N."/>
            <person name="Legendre M."/>
            <person name="Doutre G."/>
            <person name="Coute Y."/>
            <person name="Poirot O."/>
            <person name="Lescot M."/>
            <person name="Arslan D."/>
            <person name="Seltzer V."/>
            <person name="Bertaux L."/>
            <person name="Bruley C."/>
            <person name="Garin J."/>
            <person name="Claverie J.M."/>
            <person name="Abergel C."/>
        </authorList>
    </citation>
    <scope>NUCLEOTIDE SEQUENCE [LARGE SCALE GENOMIC DNA]</scope>
    <source>
        <strain evidence="2">Melbourne</strain>
    </source>
</reference>
<dbReference type="Proteomes" id="UP000201566">
    <property type="component" value="Segment"/>
</dbReference>
<dbReference type="RefSeq" id="YP_008318678.1">
    <property type="nucleotide sequence ID" value="NC_021858.1"/>
</dbReference>
<feature type="transmembrane region" description="Helical" evidence="1">
    <location>
        <begin position="195"/>
        <end position="219"/>
    </location>
</feature>
<dbReference type="GeneID" id="16512081"/>
<evidence type="ECO:0000313" key="2">
    <source>
        <dbReference type="EMBL" id="AGO82009.1"/>
    </source>
</evidence>
<keyword evidence="1" id="KW-1133">Transmembrane helix</keyword>
<dbReference type="KEGG" id="vg:16512081"/>
<dbReference type="EMBL" id="KC977570">
    <property type="protein sequence ID" value="AGO82009.1"/>
    <property type="molecule type" value="Genomic_DNA"/>
</dbReference>
<organism evidence="2 3">
    <name type="scientific">Pandoravirus dulcis</name>
    <dbReference type="NCBI Taxonomy" id="1349409"/>
    <lineage>
        <taxon>Viruses</taxon>
        <taxon>Pandoravirus</taxon>
    </lineage>
</organism>
<keyword evidence="1" id="KW-0472">Membrane</keyword>
<proteinExistence type="predicted"/>
<sequence length="270" mass="28110">MDDNDDNNSDSGACPFSTQVDSAGDRFACAGRACAVCALRARAADWIQWYRACGIGHRATAAVVSGIARCVSLMASAAPRALAFYATATAIKMGVDALASRDSPLRYAADLGPLCRGHVVGLVCASAAVHVVGSAKGAQRRRGVVGVASRLARAWLAIGTASYFIVSLAPHIGRAFARAVDGQGLTTSQCFRCGMAHGVVVSAGFAIVAVSGVIVLDACRPKFARVKRALDRAIYDESHSLAVLEPVLARNAFDRIDDLLLSLDDSGGRT</sequence>
<gene>
    <name evidence="2" type="ORF">pdul_cds_104</name>
</gene>
<evidence type="ECO:0000256" key="1">
    <source>
        <dbReference type="SAM" id="Phobius"/>
    </source>
</evidence>
<evidence type="ECO:0000313" key="3">
    <source>
        <dbReference type="Proteomes" id="UP000201566"/>
    </source>
</evidence>
<protein>
    <submittedName>
        <fullName evidence="2">Uncharacterized protein</fullName>
    </submittedName>
</protein>
<accession>S4VVP0</accession>